<dbReference type="GO" id="GO:0008270">
    <property type="term" value="F:zinc ion binding"/>
    <property type="evidence" value="ECO:0007669"/>
    <property type="project" value="UniProtKB-KW"/>
</dbReference>
<dbReference type="GO" id="GO:0003677">
    <property type="term" value="F:DNA binding"/>
    <property type="evidence" value="ECO:0007669"/>
    <property type="project" value="UniProtKB-KW"/>
</dbReference>
<keyword evidence="3" id="KW-0238">DNA-binding</keyword>
<evidence type="ECO:0000259" key="6">
    <source>
        <dbReference type="PROSITE" id="PS50158"/>
    </source>
</evidence>
<dbReference type="CDD" id="cd01647">
    <property type="entry name" value="RT_LTR"/>
    <property type="match status" value="1"/>
</dbReference>
<keyword evidence="4" id="KW-0863">Zinc-finger</keyword>
<dbReference type="InterPro" id="IPR041588">
    <property type="entry name" value="Integrase_H2C2"/>
</dbReference>
<dbReference type="InterPro" id="IPR000477">
    <property type="entry name" value="RT_dom"/>
</dbReference>
<feature type="domain" description="Integrase catalytic" evidence="8">
    <location>
        <begin position="1011"/>
        <end position="1170"/>
    </location>
</feature>
<dbReference type="InterPro" id="IPR050951">
    <property type="entry name" value="Retrovirus_Pol_polyprotein"/>
</dbReference>
<dbReference type="FunFam" id="1.10.340.70:FF:000003">
    <property type="entry name" value="Protein CBG25708"/>
    <property type="match status" value="1"/>
</dbReference>
<dbReference type="SUPFAM" id="SSF53098">
    <property type="entry name" value="Ribonuclease H-like"/>
    <property type="match status" value="1"/>
</dbReference>
<dbReference type="InterPro" id="IPR043128">
    <property type="entry name" value="Rev_trsase/Diguanyl_cyclase"/>
</dbReference>
<dbReference type="GO" id="GO:0015074">
    <property type="term" value="P:DNA integration"/>
    <property type="evidence" value="ECO:0007669"/>
    <property type="project" value="InterPro"/>
</dbReference>
<evidence type="ECO:0008006" key="11">
    <source>
        <dbReference type="Google" id="ProtNLM"/>
    </source>
</evidence>
<dbReference type="Gene3D" id="3.30.420.10">
    <property type="entry name" value="Ribonuclease H-like superfamily/Ribonuclease H"/>
    <property type="match status" value="1"/>
</dbReference>
<keyword evidence="10" id="KW-1185">Reference proteome</keyword>
<dbReference type="GO" id="GO:0006508">
    <property type="term" value="P:proteolysis"/>
    <property type="evidence" value="ECO:0007669"/>
    <property type="project" value="UniProtKB-KW"/>
</dbReference>
<dbReference type="Proteomes" id="UP000007110">
    <property type="component" value="Unassembled WGS sequence"/>
</dbReference>
<dbReference type="Gene3D" id="3.30.70.270">
    <property type="match status" value="2"/>
</dbReference>
<evidence type="ECO:0000259" key="8">
    <source>
        <dbReference type="PROSITE" id="PS50994"/>
    </source>
</evidence>
<dbReference type="CDD" id="cd09274">
    <property type="entry name" value="RNase_HI_RT_Ty3"/>
    <property type="match status" value="1"/>
</dbReference>
<dbReference type="InterPro" id="IPR001878">
    <property type="entry name" value="Znf_CCHC"/>
</dbReference>
<dbReference type="SUPFAM" id="SSF50630">
    <property type="entry name" value="Acid proteases"/>
    <property type="match status" value="1"/>
</dbReference>
<feature type="domain" description="Reverse transcriptase" evidence="7">
    <location>
        <begin position="460"/>
        <end position="637"/>
    </location>
</feature>
<reference evidence="10" key="1">
    <citation type="submission" date="2015-02" db="EMBL/GenBank/DDBJ databases">
        <title>Genome sequencing for Strongylocentrotus purpuratus.</title>
        <authorList>
            <person name="Murali S."/>
            <person name="Liu Y."/>
            <person name="Vee V."/>
            <person name="English A."/>
            <person name="Wang M."/>
            <person name="Skinner E."/>
            <person name="Han Y."/>
            <person name="Muzny D.M."/>
            <person name="Worley K.C."/>
            <person name="Gibbs R.A."/>
        </authorList>
    </citation>
    <scope>NUCLEOTIDE SEQUENCE</scope>
</reference>
<dbReference type="PANTHER" id="PTHR37984">
    <property type="entry name" value="PROTEIN CBG26694"/>
    <property type="match status" value="1"/>
</dbReference>
<dbReference type="Pfam" id="PF17921">
    <property type="entry name" value="Integrase_H2C2"/>
    <property type="match status" value="1"/>
</dbReference>
<evidence type="ECO:0000256" key="1">
    <source>
        <dbReference type="ARBA" id="ARBA00022670"/>
    </source>
</evidence>
<feature type="region of interest" description="Disordered" evidence="5">
    <location>
        <begin position="1189"/>
        <end position="1321"/>
    </location>
</feature>
<dbReference type="InterPro" id="IPR036875">
    <property type="entry name" value="Znf_CCHC_sf"/>
</dbReference>
<keyword evidence="2" id="KW-0378">Hydrolase</keyword>
<organism evidence="9 10">
    <name type="scientific">Strongylocentrotus purpuratus</name>
    <name type="common">Purple sea urchin</name>
    <dbReference type="NCBI Taxonomy" id="7668"/>
    <lineage>
        <taxon>Eukaryota</taxon>
        <taxon>Metazoa</taxon>
        <taxon>Echinodermata</taxon>
        <taxon>Eleutherozoa</taxon>
        <taxon>Echinozoa</taxon>
        <taxon>Echinoidea</taxon>
        <taxon>Euechinoidea</taxon>
        <taxon>Echinacea</taxon>
        <taxon>Camarodonta</taxon>
        <taxon>Echinidea</taxon>
        <taxon>Strongylocentrotidae</taxon>
        <taxon>Strongylocentrotus</taxon>
    </lineage>
</organism>
<protein>
    <recommendedName>
        <fullName evidence="11">Endonuclease</fullName>
    </recommendedName>
</protein>
<dbReference type="PROSITE" id="PS50158">
    <property type="entry name" value="ZF_CCHC"/>
    <property type="match status" value="1"/>
</dbReference>
<sequence>MESSRLPLPESFDKVAGLNQAEQWPKWSRRFERYRVASGLASKPDSEQVSTLLYAMGECADDIIVSLNVKEETAKYDDVIATLKKYFNVRKNIIVERAKFNKRTQRPGESVDTFINDLYRLAEDCDYDRLKEGLIRDRIVVGVLDDSLSDQLQSREDLTLSKAVQLSRQSEARKQNKSVVRGGAESESPNSAVNYVRPKSKGTYSKKTSQTPQGNCKWCGRQNHARASCPAKDAKCHQCGKMGHFQSVCQAKQPEQGKQEAAKLKWKARVSEVDDFDDIDVPFLGEVSENDQTYWSSSILVDGNETHFKLDTGAAVTVLSDSTPWLNKHIMRPTTKRLRGPGSTVLTVIGQMTSTLRHRDKQIKETLYVVKDQESSLLSRKACRTLNLVRRVEEVDSCDDETANFKAEFPQLFTGLGKLKTAYHITLTSDAKPMCLYTARKVPHPLLPKVKKELESMLEQNVISKVTEPTKWCSGMVPVLKPSGSVRICVDLTSLNKAVEREIHPMSSVDESLAKLGKSTIFTKLDANSGFWQIPLEDESKLLTTFVTPFGRFCFNRLPFGITSAPEVFQRAMSTILEGLDGVICHMDDVLVHGATQTEHDIRVRAVLQRLQEAGITLNQGKCEFSKQSVKFLGHFIDDTGVKVDPSKTRAIRDFPVPRSVKELQRFMGMVNQVGKFLPGLAEINEPLRQLLKKDNVWCWGEAQQRSFTQIKEMMVSTAVLAHYDPELPTVIAADASGTGMGAILYQVQTDGNRRPVCYASRSLTETEQRYAVIEKEALAATWACERFSEYVLGLHFEVETDHKPLVTLLNSKELVKMPPRLQRFRMRMMRFDAETLYVPGKQQTSADALSRAPVERPGMDDVNFVDEVESYASTSAINLPVTMQRFEEIRNAQKADEVCAKIRDYCVQGWPDYMPHNPILKHYYEQRGHLSVVEDLLIYDERIVIPRALRLDILERLHQGHLGITKCRARARDSVWWPGLSKSLEEMISSCLTCAIHRQEVREPLMSSSFPSRPWERLGMDLFELKGKSFLIVVDYYSRWIEVKQLQGQSTMAVISSLKEIFAVHGIPDLVVSDNGPQFANENFRKLAEEYGFVHTTSSPRYPQANGEAERGVRTVKALLKKNDDIQLALLSYRASPLQNGLAPCELLMGRRLQTQVPTLPHMLLPRVQQPDLTTVREKEEKYRSDQMMTYNRRHDSRELPELQPGDSVWIRDQSRYGKVTQKAQQPRSYHVQTEHGTVRRNRRALIAVQGQPTKTRVPESSMSNDPERPDDSDESDSTGSQRNQQINRKQPEGASTPTAATETRTRSGRLVKPPKRLSM</sequence>
<evidence type="ECO:0000256" key="2">
    <source>
        <dbReference type="ARBA" id="ARBA00022750"/>
    </source>
</evidence>
<dbReference type="Gene3D" id="4.10.60.10">
    <property type="entry name" value="Zinc finger, CCHC-type"/>
    <property type="match status" value="1"/>
</dbReference>
<dbReference type="PANTHER" id="PTHR37984:SF9">
    <property type="entry name" value="INTEGRASE CATALYTIC DOMAIN-CONTAINING PROTEIN"/>
    <property type="match status" value="1"/>
</dbReference>
<evidence type="ECO:0000256" key="5">
    <source>
        <dbReference type="SAM" id="MobiDB-lite"/>
    </source>
</evidence>
<dbReference type="OMA" id="LRSACKF"/>
<dbReference type="SUPFAM" id="SSF57756">
    <property type="entry name" value="Retrovirus zinc finger-like domains"/>
    <property type="match status" value="1"/>
</dbReference>
<dbReference type="InterPro" id="IPR021109">
    <property type="entry name" value="Peptidase_aspartic_dom_sf"/>
</dbReference>
<reference evidence="9" key="2">
    <citation type="submission" date="2021-01" db="UniProtKB">
        <authorList>
            <consortium name="EnsemblMetazoa"/>
        </authorList>
    </citation>
    <scope>IDENTIFICATION</scope>
</reference>
<name>A0A7M7NAS3_STRPU</name>
<keyword evidence="1" id="KW-0645">Protease</keyword>
<dbReference type="InterPro" id="IPR043502">
    <property type="entry name" value="DNA/RNA_pol_sf"/>
</dbReference>
<dbReference type="PROSITE" id="PS50878">
    <property type="entry name" value="RT_POL"/>
    <property type="match status" value="1"/>
</dbReference>
<feature type="compositionally biased region" description="Basic residues" evidence="5">
    <location>
        <begin position="1308"/>
        <end position="1321"/>
    </location>
</feature>
<feature type="compositionally biased region" description="Polar residues" evidence="5">
    <location>
        <begin position="1223"/>
        <end position="1233"/>
    </location>
</feature>
<dbReference type="InterPro" id="IPR036397">
    <property type="entry name" value="RNaseH_sf"/>
</dbReference>
<dbReference type="FunFam" id="3.30.420.10:FF:000063">
    <property type="entry name" value="Retrovirus-related Pol polyprotein from transposon 297-like Protein"/>
    <property type="match status" value="1"/>
</dbReference>
<evidence type="ECO:0000256" key="3">
    <source>
        <dbReference type="ARBA" id="ARBA00023125"/>
    </source>
</evidence>
<dbReference type="Pfam" id="PF00078">
    <property type="entry name" value="RVT_1"/>
    <property type="match status" value="1"/>
</dbReference>
<evidence type="ECO:0000313" key="9">
    <source>
        <dbReference type="EnsemblMetazoa" id="XP_030832855"/>
    </source>
</evidence>
<dbReference type="Pfam" id="PF17919">
    <property type="entry name" value="RT_RNaseH_2"/>
    <property type="match status" value="1"/>
</dbReference>
<dbReference type="Gene3D" id="3.10.10.10">
    <property type="entry name" value="HIV Type 1 Reverse Transcriptase, subunit A, domain 1"/>
    <property type="match status" value="1"/>
</dbReference>
<accession>A0A7M7NAS3</accession>
<dbReference type="GeneID" id="115920661"/>
<feature type="compositionally biased region" description="Polar residues" evidence="5">
    <location>
        <begin position="1280"/>
        <end position="1304"/>
    </location>
</feature>
<feature type="compositionally biased region" description="Polar residues" evidence="5">
    <location>
        <begin position="1252"/>
        <end position="1264"/>
    </location>
</feature>
<keyword evidence="4" id="KW-0479">Metal-binding</keyword>
<proteinExistence type="predicted"/>
<dbReference type="SMART" id="SM00343">
    <property type="entry name" value="ZnF_C2HC"/>
    <property type="match status" value="2"/>
</dbReference>
<dbReference type="InParanoid" id="A0A7M7NAS3"/>
<dbReference type="EnsemblMetazoa" id="XM_030976995">
    <property type="protein sequence ID" value="XP_030832855"/>
    <property type="gene ID" value="LOC115920661"/>
</dbReference>
<dbReference type="InterPro" id="IPR041577">
    <property type="entry name" value="RT_RNaseH_2"/>
</dbReference>
<feature type="domain" description="CCHC-type" evidence="6">
    <location>
        <begin position="235"/>
        <end position="249"/>
    </location>
</feature>
<evidence type="ECO:0000256" key="4">
    <source>
        <dbReference type="PROSITE-ProRule" id="PRU00047"/>
    </source>
</evidence>
<dbReference type="CDD" id="cd05484">
    <property type="entry name" value="retropepsin_like_LTR_2"/>
    <property type="match status" value="1"/>
</dbReference>
<dbReference type="KEGG" id="spu:115920661"/>
<dbReference type="InterPro" id="IPR034128">
    <property type="entry name" value="K02A2.6-like"/>
</dbReference>
<evidence type="ECO:0000313" key="10">
    <source>
        <dbReference type="Proteomes" id="UP000007110"/>
    </source>
</evidence>
<dbReference type="PROSITE" id="PS50994">
    <property type="entry name" value="INTEGRASE"/>
    <property type="match status" value="1"/>
</dbReference>
<dbReference type="Pfam" id="PF00665">
    <property type="entry name" value="rve"/>
    <property type="match status" value="1"/>
</dbReference>
<dbReference type="InterPro" id="IPR012337">
    <property type="entry name" value="RNaseH-like_sf"/>
</dbReference>
<dbReference type="GO" id="GO:0004190">
    <property type="term" value="F:aspartic-type endopeptidase activity"/>
    <property type="evidence" value="ECO:0007669"/>
    <property type="project" value="UniProtKB-KW"/>
</dbReference>
<dbReference type="FunFam" id="3.30.70.270:FF:000020">
    <property type="entry name" value="Transposon Tf2-6 polyprotein-like Protein"/>
    <property type="match status" value="1"/>
</dbReference>
<feature type="region of interest" description="Disordered" evidence="5">
    <location>
        <begin position="165"/>
        <end position="209"/>
    </location>
</feature>
<keyword evidence="2" id="KW-0064">Aspartyl protease</keyword>
<dbReference type="RefSeq" id="XP_030832855.1">
    <property type="nucleotide sequence ID" value="XM_030976995.1"/>
</dbReference>
<dbReference type="Gene3D" id="1.10.340.70">
    <property type="match status" value="1"/>
</dbReference>
<dbReference type="SUPFAM" id="SSF56672">
    <property type="entry name" value="DNA/RNA polymerases"/>
    <property type="match status" value="1"/>
</dbReference>
<dbReference type="OrthoDB" id="6147533at2759"/>
<dbReference type="InterPro" id="IPR001584">
    <property type="entry name" value="Integrase_cat-core"/>
</dbReference>
<evidence type="ECO:0000259" key="7">
    <source>
        <dbReference type="PROSITE" id="PS50878"/>
    </source>
</evidence>
<keyword evidence="4" id="KW-0862">Zinc</keyword>